<feature type="region of interest" description="Disordered" evidence="3">
    <location>
        <begin position="197"/>
        <end position="222"/>
    </location>
</feature>
<evidence type="ECO:0000256" key="1">
    <source>
        <dbReference type="ARBA" id="ARBA00022741"/>
    </source>
</evidence>
<evidence type="ECO:0000313" key="6">
    <source>
        <dbReference type="Proteomes" id="UP001304769"/>
    </source>
</evidence>
<feature type="compositionally biased region" description="Polar residues" evidence="3">
    <location>
        <begin position="1"/>
        <end position="11"/>
    </location>
</feature>
<keyword evidence="6" id="KW-1185">Reference proteome</keyword>
<dbReference type="InterPro" id="IPR011146">
    <property type="entry name" value="HIT-like"/>
</dbReference>
<feature type="short sequence motif" description="Histidine triad motif" evidence="2">
    <location>
        <begin position="153"/>
        <end position="157"/>
    </location>
</feature>
<comment type="caution">
    <text evidence="5">The sequence shown here is derived from an EMBL/GenBank/DDBJ whole genome shotgun (WGS) entry which is preliminary data.</text>
</comment>
<dbReference type="InterPro" id="IPR036265">
    <property type="entry name" value="HIT-like_sf"/>
</dbReference>
<dbReference type="Gene3D" id="3.30.428.10">
    <property type="entry name" value="HIT-like"/>
    <property type="match status" value="1"/>
</dbReference>
<feature type="domain" description="HIT" evidence="4">
    <location>
        <begin position="60"/>
        <end position="168"/>
    </location>
</feature>
<name>A0ABU5T6T6_9MICC</name>
<dbReference type="Pfam" id="PF01230">
    <property type="entry name" value="HIT"/>
    <property type="match status" value="1"/>
</dbReference>
<feature type="region of interest" description="Disordered" evidence="3">
    <location>
        <begin position="1"/>
        <end position="25"/>
    </location>
</feature>
<dbReference type="PANTHER" id="PTHR42997">
    <property type="entry name" value="HIT FAMILY HYDROLASE"/>
    <property type="match status" value="1"/>
</dbReference>
<keyword evidence="1" id="KW-0547">Nucleotide-binding</keyword>
<proteinExistence type="predicted"/>
<organism evidence="5 6">
    <name type="scientific">Sinomonas terricola</name>
    <dbReference type="NCBI Taxonomy" id="3110330"/>
    <lineage>
        <taxon>Bacteria</taxon>
        <taxon>Bacillati</taxon>
        <taxon>Actinomycetota</taxon>
        <taxon>Actinomycetes</taxon>
        <taxon>Micrococcales</taxon>
        <taxon>Micrococcaceae</taxon>
        <taxon>Sinomonas</taxon>
    </lineage>
</organism>
<dbReference type="PANTHER" id="PTHR42997:SF1">
    <property type="entry name" value="AP-4-A PHOSPHORYLASE"/>
    <property type="match status" value="1"/>
</dbReference>
<accession>A0ABU5T6T6</accession>
<sequence length="222" mass="23515">MAESTDAQSSPAGGGPDSEVTDGFELPGAPDAFGRLWTPHRMAYVKGGQGQFRKQEDCPFCVAPSRSDEDSLIVHRGRTCYAVLNLFPYNPGHLLVCPYRHVADYTDITPEETAEMAEITQTAMRVIRKVAGPHGFNVGINQGDAGGAGIAAHLHQHVVPRWGGDGNFLPIIAQTKQITQTLDETRGLLAEAWPHDGAADNGAADDGESALARDGGKAAGAQ</sequence>
<dbReference type="Proteomes" id="UP001304769">
    <property type="component" value="Unassembled WGS sequence"/>
</dbReference>
<reference evidence="5 6" key="1">
    <citation type="submission" date="2023-12" db="EMBL/GenBank/DDBJ databases">
        <title>Sinomonas terricola sp. nov, isolated from litchi orchard soil in Guangdong, PR China.</title>
        <authorList>
            <person name="Jiaxin W."/>
            <person name="Yang Z."/>
            <person name="Honghui Z."/>
        </authorList>
    </citation>
    <scope>NUCLEOTIDE SEQUENCE [LARGE SCALE GENOMIC DNA]</scope>
    <source>
        <strain evidence="5 6">JGH33</strain>
    </source>
</reference>
<dbReference type="CDD" id="cd01275">
    <property type="entry name" value="FHIT"/>
    <property type="match status" value="1"/>
</dbReference>
<evidence type="ECO:0000313" key="5">
    <source>
        <dbReference type="EMBL" id="MEA5455387.1"/>
    </source>
</evidence>
<evidence type="ECO:0000259" key="4">
    <source>
        <dbReference type="PROSITE" id="PS51084"/>
    </source>
</evidence>
<evidence type="ECO:0000256" key="2">
    <source>
        <dbReference type="PROSITE-ProRule" id="PRU00464"/>
    </source>
</evidence>
<dbReference type="EMBL" id="JAYGGQ010000008">
    <property type="protein sequence ID" value="MEA5455387.1"/>
    <property type="molecule type" value="Genomic_DNA"/>
</dbReference>
<dbReference type="InterPro" id="IPR039383">
    <property type="entry name" value="FHIT"/>
</dbReference>
<gene>
    <name evidence="5" type="ORF">SPF06_11705</name>
</gene>
<protein>
    <submittedName>
        <fullName evidence="5">HIT domain-containing protein</fullName>
    </submittedName>
</protein>
<dbReference type="SUPFAM" id="SSF54197">
    <property type="entry name" value="HIT-like"/>
    <property type="match status" value="1"/>
</dbReference>
<evidence type="ECO:0000256" key="3">
    <source>
        <dbReference type="SAM" id="MobiDB-lite"/>
    </source>
</evidence>
<dbReference type="InterPro" id="IPR052908">
    <property type="entry name" value="AP-4-A_phosphorylase"/>
</dbReference>
<dbReference type="PROSITE" id="PS51084">
    <property type="entry name" value="HIT_2"/>
    <property type="match status" value="1"/>
</dbReference>
<dbReference type="RefSeq" id="WP_323279240.1">
    <property type="nucleotide sequence ID" value="NZ_JAYGGQ010000008.1"/>
</dbReference>